<evidence type="ECO:0000259" key="1">
    <source>
        <dbReference type="Pfam" id="PF01370"/>
    </source>
</evidence>
<name>A0A084AAJ3_LACLC</name>
<dbReference type="GO" id="GO:0005737">
    <property type="term" value="C:cytoplasm"/>
    <property type="evidence" value="ECO:0007669"/>
    <property type="project" value="TreeGrafter"/>
</dbReference>
<dbReference type="GO" id="GO:0004029">
    <property type="term" value="F:aldehyde dehydrogenase (NAD+) activity"/>
    <property type="evidence" value="ECO:0007669"/>
    <property type="project" value="TreeGrafter"/>
</dbReference>
<gene>
    <name evidence="2" type="ORF">U725_01481</name>
</gene>
<dbReference type="AlphaFoldDB" id="A0A084AAJ3"/>
<evidence type="ECO:0000313" key="2">
    <source>
        <dbReference type="EMBL" id="KEY62322.1"/>
    </source>
</evidence>
<dbReference type="InterPro" id="IPR051783">
    <property type="entry name" value="NAD(P)-dependent_oxidoreduct"/>
</dbReference>
<dbReference type="Pfam" id="PF01370">
    <property type="entry name" value="Epimerase"/>
    <property type="match status" value="1"/>
</dbReference>
<organism evidence="2 3">
    <name type="scientific">Lactococcus cremoris subsp. cremoris GE214</name>
    <dbReference type="NCBI Taxonomy" id="1415168"/>
    <lineage>
        <taxon>Bacteria</taxon>
        <taxon>Bacillati</taxon>
        <taxon>Bacillota</taxon>
        <taxon>Bacilli</taxon>
        <taxon>Lactobacillales</taxon>
        <taxon>Streptococcaceae</taxon>
        <taxon>Lactococcus</taxon>
        <taxon>Lactococcus cremoris subsp. cremoris</taxon>
    </lineage>
</organism>
<evidence type="ECO:0000313" key="3">
    <source>
        <dbReference type="Proteomes" id="UP000028401"/>
    </source>
</evidence>
<dbReference type="RefSeq" id="WP_011834328.1">
    <property type="nucleotide sequence ID" value="NZ_AZSI01000048.1"/>
</dbReference>
<protein>
    <submittedName>
        <fullName evidence="2">Putative UDP-glucose 4-epimerase</fullName>
    </submittedName>
</protein>
<dbReference type="Gene3D" id="3.40.50.720">
    <property type="entry name" value="NAD(P)-binding Rossmann-like Domain"/>
    <property type="match status" value="1"/>
</dbReference>
<dbReference type="PANTHER" id="PTHR48079">
    <property type="entry name" value="PROTEIN YEEZ"/>
    <property type="match status" value="1"/>
</dbReference>
<dbReference type="PATRIC" id="fig|1415168.3.peg.1546"/>
<dbReference type="InterPro" id="IPR001509">
    <property type="entry name" value="Epimerase_deHydtase"/>
</dbReference>
<feature type="domain" description="NAD-dependent epimerase/dehydratase" evidence="1">
    <location>
        <begin position="3"/>
        <end position="184"/>
    </location>
</feature>
<accession>A0A084AAJ3</accession>
<proteinExistence type="predicted"/>
<dbReference type="Proteomes" id="UP000028401">
    <property type="component" value="Unassembled WGS sequence"/>
</dbReference>
<dbReference type="SUPFAM" id="SSF51735">
    <property type="entry name" value="NAD(P)-binding Rossmann-fold domains"/>
    <property type="match status" value="1"/>
</dbReference>
<sequence length="279" mass="30881">MKILITGATGKVGSRLAQYFLNQKENIRLLVRDEKRANSLKEQGAEIIVGDLTNLNDLKKAVAGIDVIIHTAAAFRGVSDQTQKSVNLDATLSLAKAALEAKVQRFIFASTTNVYLGNTLNRPATENDEPTGKATYPASKIAAEKGLHSLLDGTATELVITRFGLVYGDKDPHLSELAPYLTERHPDKLNSLVHHTDIDRALLQIVHTKDLKHDLYNIVDDSETSIADILSIENIAQERPTDNDYNKWESVSSNHRLKEDFDFNFLYPSITDAKDANAL</sequence>
<dbReference type="InterPro" id="IPR036291">
    <property type="entry name" value="NAD(P)-bd_dom_sf"/>
</dbReference>
<comment type="caution">
    <text evidence="2">The sequence shown here is derived from an EMBL/GenBank/DDBJ whole genome shotgun (WGS) entry which is preliminary data.</text>
</comment>
<dbReference type="PANTHER" id="PTHR48079:SF6">
    <property type="entry name" value="NAD(P)-BINDING DOMAIN-CONTAINING PROTEIN-RELATED"/>
    <property type="match status" value="1"/>
</dbReference>
<reference evidence="2 3" key="1">
    <citation type="submission" date="2014-06" db="EMBL/GenBank/DDBJ databases">
        <title>Draft genome sequence of the putrescine producing strain Lactococcus lactis subsp cremoris GE214.</title>
        <authorList>
            <person name="Ladero V."/>
            <person name="Linares D.M."/>
            <person name="del Rio B."/>
            <person name="Mayo B."/>
            <person name="Martin M.C."/>
            <person name="Fernandez M."/>
            <person name="Alvarez M.A."/>
        </authorList>
    </citation>
    <scope>NUCLEOTIDE SEQUENCE [LARGE SCALE GENOMIC DNA]</scope>
    <source>
        <strain evidence="2 3">GE214</strain>
    </source>
</reference>
<dbReference type="EMBL" id="AZSI01000048">
    <property type="protein sequence ID" value="KEY62322.1"/>
    <property type="molecule type" value="Genomic_DNA"/>
</dbReference>